<gene>
    <name evidence="1" type="ORF">TPSD3_04985</name>
</gene>
<name>A0A251X9R9_9GAMM</name>
<comment type="caution">
    <text evidence="1">The sequence shown here is derived from an EMBL/GenBank/DDBJ whole genome shotgun (WGS) entry which is preliminary data.</text>
</comment>
<dbReference type="AlphaFoldDB" id="A0A251X9R9"/>
<reference evidence="1 2" key="1">
    <citation type="submission" date="2016-12" db="EMBL/GenBank/DDBJ databases">
        <title>Thioflexothrix psekupsii D3 genome sequencing and assembly.</title>
        <authorList>
            <person name="Fomenkov A."/>
            <person name="Vincze T."/>
            <person name="Grabovich M."/>
            <person name="Anton B.P."/>
            <person name="Dubinina G."/>
            <person name="Orlova M."/>
            <person name="Belousova E."/>
            <person name="Roberts R.J."/>
        </authorList>
    </citation>
    <scope>NUCLEOTIDE SEQUENCE [LARGE SCALE GENOMIC DNA]</scope>
    <source>
        <strain evidence="1">D3</strain>
    </source>
</reference>
<evidence type="ECO:0000313" key="2">
    <source>
        <dbReference type="Proteomes" id="UP000194798"/>
    </source>
</evidence>
<dbReference type="RefSeq" id="WP_086487491.1">
    <property type="nucleotide sequence ID" value="NZ_MSLT01000007.1"/>
</dbReference>
<dbReference type="Proteomes" id="UP000194798">
    <property type="component" value="Unassembled WGS sequence"/>
</dbReference>
<proteinExistence type="predicted"/>
<sequence length="189" mass="21191">MSTLLKAVTGLLFGTLLTGCSSLLPRVENTTESPWHSFEDAQEDFEKIVPGQTTISQLKELGFDPYVSPNVSLINYLDLIQHFIPNSSIEMEDLPPSVQACLYVKEECYGYVIEPSVIHSKRYGNVALDVLNFKKLTQVSGWRFKALLVLKKDLVVYKLAGGEPNVLKFEKKNNPLGPLQDIGDVLRFK</sequence>
<keyword evidence="2" id="KW-1185">Reference proteome</keyword>
<dbReference type="EMBL" id="MSLT01000007">
    <property type="protein sequence ID" value="OUD15052.1"/>
    <property type="molecule type" value="Genomic_DNA"/>
</dbReference>
<organism evidence="1 2">
    <name type="scientific">Thioflexithrix psekupsensis</name>
    <dbReference type="NCBI Taxonomy" id="1570016"/>
    <lineage>
        <taxon>Bacteria</taxon>
        <taxon>Pseudomonadati</taxon>
        <taxon>Pseudomonadota</taxon>
        <taxon>Gammaproteobacteria</taxon>
        <taxon>Thiotrichales</taxon>
        <taxon>Thioflexithrix</taxon>
    </lineage>
</organism>
<accession>A0A251X9R9</accession>
<dbReference type="OrthoDB" id="6979445at2"/>
<dbReference type="PROSITE" id="PS51257">
    <property type="entry name" value="PROKAR_LIPOPROTEIN"/>
    <property type="match status" value="1"/>
</dbReference>
<protein>
    <submittedName>
        <fullName evidence="1">Uncharacterized protein</fullName>
    </submittedName>
</protein>
<evidence type="ECO:0000313" key="1">
    <source>
        <dbReference type="EMBL" id="OUD15052.1"/>
    </source>
</evidence>